<dbReference type="GO" id="GO:0006654">
    <property type="term" value="P:phosphatidic acid biosynthetic process"/>
    <property type="evidence" value="ECO:0007669"/>
    <property type="project" value="InterPro"/>
</dbReference>
<dbReference type="GO" id="GO:0004630">
    <property type="term" value="F:phospholipase D activity"/>
    <property type="evidence" value="ECO:0007669"/>
    <property type="project" value="UniProtKB-UniRule"/>
</dbReference>
<evidence type="ECO:0000256" key="2">
    <source>
        <dbReference type="ARBA" id="ARBA00022801"/>
    </source>
</evidence>
<dbReference type="InterPro" id="IPR016555">
    <property type="entry name" value="PLipase_D_euk"/>
</dbReference>
<evidence type="ECO:0000256" key="3">
    <source>
        <dbReference type="ARBA" id="ARBA00022963"/>
    </source>
</evidence>
<keyword evidence="3 5" id="KW-0442">Lipid degradation</keyword>
<dbReference type="PANTHER" id="PTHR18896">
    <property type="entry name" value="PHOSPHOLIPASE D"/>
    <property type="match status" value="1"/>
</dbReference>
<keyword evidence="8" id="KW-1185">Reference proteome</keyword>
<evidence type="ECO:0000259" key="6">
    <source>
        <dbReference type="PROSITE" id="PS50035"/>
    </source>
</evidence>
<evidence type="ECO:0000313" key="7">
    <source>
        <dbReference type="EMBL" id="RSH93509.1"/>
    </source>
</evidence>
<evidence type="ECO:0000256" key="5">
    <source>
        <dbReference type="PIRNR" id="PIRNR009376"/>
    </source>
</evidence>
<dbReference type="SUPFAM" id="SSF56024">
    <property type="entry name" value="Phospholipase D/nuclease"/>
    <property type="match status" value="2"/>
</dbReference>
<dbReference type="CDD" id="cd09138">
    <property type="entry name" value="PLDc_vPLD1_2_yPLD_like_1"/>
    <property type="match status" value="1"/>
</dbReference>
<comment type="similarity">
    <text evidence="5">Belongs to the phospholipase D family.</text>
</comment>
<dbReference type="OrthoDB" id="14911at2759"/>
<dbReference type="CDD" id="cd09141">
    <property type="entry name" value="PLDc_vPLD1_2_yPLD_like_2"/>
    <property type="match status" value="1"/>
</dbReference>
<keyword evidence="2 5" id="KW-0378">Hydrolase</keyword>
<keyword evidence="4" id="KW-0443">Lipid metabolism</keyword>
<comment type="catalytic activity">
    <reaction evidence="5">
        <text>a 1,2-diacyl-sn-glycero-3-phosphocholine + H2O = a 1,2-diacyl-sn-glycero-3-phosphate + choline + H(+)</text>
        <dbReference type="Rhea" id="RHEA:14445"/>
        <dbReference type="ChEBI" id="CHEBI:15354"/>
        <dbReference type="ChEBI" id="CHEBI:15377"/>
        <dbReference type="ChEBI" id="CHEBI:15378"/>
        <dbReference type="ChEBI" id="CHEBI:57643"/>
        <dbReference type="ChEBI" id="CHEBI:58608"/>
        <dbReference type="EC" id="3.1.4.4"/>
    </reaction>
</comment>
<feature type="domain" description="PLD phosphodiesterase" evidence="6">
    <location>
        <begin position="670"/>
        <end position="697"/>
    </location>
</feature>
<dbReference type="PANTHER" id="PTHR18896:SF186">
    <property type="entry name" value="PHOSPHOLIPASE D"/>
    <property type="match status" value="1"/>
</dbReference>
<dbReference type="CDD" id="cd00138">
    <property type="entry name" value="PLDc_SF"/>
    <property type="match status" value="1"/>
</dbReference>
<organism evidence="7 8">
    <name type="scientific">Saitozyma podzolica</name>
    <dbReference type="NCBI Taxonomy" id="1890683"/>
    <lineage>
        <taxon>Eukaryota</taxon>
        <taxon>Fungi</taxon>
        <taxon>Dikarya</taxon>
        <taxon>Basidiomycota</taxon>
        <taxon>Agaricomycotina</taxon>
        <taxon>Tremellomycetes</taxon>
        <taxon>Tremellales</taxon>
        <taxon>Trimorphomycetaceae</taxon>
        <taxon>Saitozyma</taxon>
    </lineage>
</organism>
<dbReference type="GO" id="GO:0035556">
    <property type="term" value="P:intracellular signal transduction"/>
    <property type="evidence" value="ECO:0007669"/>
    <property type="project" value="InterPro"/>
</dbReference>
<protein>
    <recommendedName>
        <fullName evidence="5">Phospholipase</fullName>
        <ecNumber evidence="5">3.1.4.4</ecNumber>
    </recommendedName>
</protein>
<dbReference type="InterPro" id="IPR025202">
    <property type="entry name" value="PLD-like_dom"/>
</dbReference>
<dbReference type="PIRSF" id="PIRSF009376">
    <property type="entry name" value="Phospholipase_D_euk"/>
    <property type="match status" value="1"/>
</dbReference>
<feature type="domain" description="PLD phosphodiesterase" evidence="6">
    <location>
        <begin position="191"/>
        <end position="218"/>
    </location>
</feature>
<evidence type="ECO:0000256" key="4">
    <source>
        <dbReference type="ARBA" id="ARBA00023098"/>
    </source>
</evidence>
<evidence type="ECO:0000256" key="1">
    <source>
        <dbReference type="ARBA" id="ARBA00022737"/>
    </source>
</evidence>
<gene>
    <name evidence="7" type="ORF">EHS25_007865</name>
</gene>
<accession>A0A427YR08</accession>
<dbReference type="InterPro" id="IPR001736">
    <property type="entry name" value="PLipase_D/transphosphatidylase"/>
</dbReference>
<dbReference type="Gene3D" id="3.30.870.10">
    <property type="entry name" value="Endonuclease Chain A"/>
    <property type="match status" value="3"/>
</dbReference>
<dbReference type="InterPro" id="IPR015679">
    <property type="entry name" value="PLipase_D_fam"/>
</dbReference>
<dbReference type="PROSITE" id="PS50035">
    <property type="entry name" value="PLD"/>
    <property type="match status" value="2"/>
</dbReference>
<dbReference type="Pfam" id="PF13091">
    <property type="entry name" value="PLDc_2"/>
    <property type="match status" value="1"/>
</dbReference>
<dbReference type="SMART" id="SM00155">
    <property type="entry name" value="PLDc"/>
    <property type="match status" value="2"/>
</dbReference>
<dbReference type="FunFam" id="3.30.870.10:FF:000032">
    <property type="entry name" value="Phospholipase"/>
    <property type="match status" value="1"/>
</dbReference>
<sequence length="889" mass="102121">MAHPISDAGKAPNPTSHPFSKFRSKIDHLATDISRLGVAVSTTLNPNHRHDEAWEKEVDAKMEAIRDGHRFRSFAGERDGNMVKWHVDGHDYFWAMSELIDQATDTIMILDWWLSPELQLRRPAALFPEWRLDRLLQRKAEQGVRIYVMVYKEVTASMALSSKHTKHALEDLHENIACMRHPDHSGGELVYYFSHHEKLCVVDNKLAAMGGLDACYGRWDTRNHPLADVHPTEFFKSLFPGQDYNNSRIMDFQARSDGLHQRCPTVEKYTSNALAIQDAPRMPWHDTSMTLVGPSVVDLVQHFCERWNFVKKFKYQHDHRMEWLSLPTPWGDVRAHEEEVRVENDAQLRAEHPHLAEWKEKGRQLAHPYHWPPSAQARASEPVPSGTVRIQVCRSAADWSHGIIKEDSIQQAYIELIREANHCIYIENQFLSVLPQHSLECITEFHQYHRLPRERAGWESGMALVQRILSAAESGRKFKVIVLIPAVPAFPGDIHQQSGLKAIMEAQHSPWGHSIFEMIRKAGYDPNEYISFWNLRSYDRINSPRSNIKKMEQKSGITFHEAQVALAKVYVGSEDIEGDVDEVVNIEQPHDRLTGADQIGKKDTVEKAVPLPATVDEAQDLIKRFEDAREHSDEFVSDNICQHAMQDKTSLLDEKWDGSDEEELACFVTELCYIHSKIMIVDDRRVICGSANLNDRSLLGDHDSEIAIVMEDQDMVESVMDGRKYMASRLATTWRRTLMREHLGLLPSQPAFDAKTQPTWGMHPVPHPIEYDFGSTEDLAVQDLLSDEVERLWFETGKNNRKAFERIFRPIPNDNIRTWEEYNNYLQPSSGISTGHVANSKLSATEVKQELSKIRGHLVDMPINFLSDEKWITEGEWLAVNRITLALYI</sequence>
<dbReference type="EC" id="3.1.4.4" evidence="5"/>
<evidence type="ECO:0000313" key="8">
    <source>
        <dbReference type="Proteomes" id="UP000279259"/>
    </source>
</evidence>
<dbReference type="STRING" id="1890683.A0A427YR08"/>
<dbReference type="GO" id="GO:0009395">
    <property type="term" value="P:phospholipid catabolic process"/>
    <property type="evidence" value="ECO:0007669"/>
    <property type="project" value="TreeGrafter"/>
</dbReference>
<dbReference type="Proteomes" id="UP000279259">
    <property type="component" value="Unassembled WGS sequence"/>
</dbReference>
<dbReference type="EMBL" id="RSCD01000004">
    <property type="protein sequence ID" value="RSH93509.1"/>
    <property type="molecule type" value="Genomic_DNA"/>
</dbReference>
<name>A0A427YR08_9TREE</name>
<keyword evidence="1" id="KW-0677">Repeat</keyword>
<proteinExistence type="inferred from homology"/>
<reference evidence="7 8" key="1">
    <citation type="submission" date="2018-11" db="EMBL/GenBank/DDBJ databases">
        <title>Genome sequence of Saitozyma podzolica DSM 27192.</title>
        <authorList>
            <person name="Aliyu H."/>
            <person name="Gorte O."/>
            <person name="Ochsenreither K."/>
        </authorList>
    </citation>
    <scope>NUCLEOTIDE SEQUENCE [LARGE SCALE GENOMIC DNA]</scope>
    <source>
        <strain evidence="7 8">DSM 27192</strain>
    </source>
</reference>
<comment type="caution">
    <text evidence="7">The sequence shown here is derived from an EMBL/GenBank/DDBJ whole genome shotgun (WGS) entry which is preliminary data.</text>
</comment>
<dbReference type="AlphaFoldDB" id="A0A427YR08"/>